<dbReference type="InterPro" id="IPR027417">
    <property type="entry name" value="P-loop_NTPase"/>
</dbReference>
<protein>
    <recommendedName>
        <fullName evidence="2">Sulfotransferase domain-containing protein</fullName>
    </recommendedName>
</protein>
<evidence type="ECO:0000313" key="1">
    <source>
        <dbReference type="EMBL" id="QHT28007.1"/>
    </source>
</evidence>
<dbReference type="SUPFAM" id="SSF52540">
    <property type="entry name" value="P-loop containing nucleoside triphosphate hydrolases"/>
    <property type="match status" value="1"/>
</dbReference>
<reference evidence="1" key="1">
    <citation type="journal article" date="2020" name="Nature">
        <title>Giant virus diversity and host interactions through global metagenomics.</title>
        <authorList>
            <person name="Schulz F."/>
            <person name="Roux S."/>
            <person name="Paez-Espino D."/>
            <person name="Jungbluth S."/>
            <person name="Walsh D.A."/>
            <person name="Denef V.J."/>
            <person name="McMahon K.D."/>
            <person name="Konstantinidis K.T."/>
            <person name="Eloe-Fadrosh E.A."/>
            <person name="Kyrpides N.C."/>
            <person name="Woyke T."/>
        </authorList>
    </citation>
    <scope>NUCLEOTIDE SEQUENCE</scope>
    <source>
        <strain evidence="1">GVMAG-M-3300001348-25</strain>
    </source>
</reference>
<proteinExistence type="predicted"/>
<dbReference type="InterPro" id="IPR005331">
    <property type="entry name" value="Sulfotransferase"/>
</dbReference>
<evidence type="ECO:0008006" key="2">
    <source>
        <dbReference type="Google" id="ProtNLM"/>
    </source>
</evidence>
<organism evidence="1">
    <name type="scientific">viral metagenome</name>
    <dbReference type="NCBI Taxonomy" id="1070528"/>
    <lineage>
        <taxon>unclassified sequences</taxon>
        <taxon>metagenomes</taxon>
        <taxon>organismal metagenomes</taxon>
    </lineage>
</organism>
<dbReference type="GO" id="GO:0008146">
    <property type="term" value="F:sulfotransferase activity"/>
    <property type="evidence" value="ECO:0007669"/>
    <property type="project" value="InterPro"/>
</dbReference>
<name>A0A6C0EFM2_9ZZZZ</name>
<dbReference type="Gene3D" id="3.40.50.300">
    <property type="entry name" value="P-loop containing nucleotide triphosphate hydrolases"/>
    <property type="match status" value="1"/>
</dbReference>
<dbReference type="GO" id="GO:0016020">
    <property type="term" value="C:membrane"/>
    <property type="evidence" value="ECO:0007669"/>
    <property type="project" value="InterPro"/>
</dbReference>
<accession>A0A6C0EFM2</accession>
<dbReference type="AlphaFoldDB" id="A0A6C0EFM2"/>
<sequence>MPFINITRKFVFIANARTGSTSIYNYLNQTCKNDKIVWDNGIMAKPHLYHMNINNTIKKYPFCKDYVFFCFVRNPYTRFLSSYVEFTDVKSHHGWSAELLNFKNFKEFCLKFNNTKIKDDIHFKSLTQQIKCDITINLYICRFENFYEDFNKISNIINIPNNISIHNRKTNYSKKKSNFYDEETKMIIQEFYKEDFITFNYSMDINDI</sequence>
<dbReference type="EMBL" id="MN738851">
    <property type="protein sequence ID" value="QHT28007.1"/>
    <property type="molecule type" value="Genomic_DNA"/>
</dbReference>
<dbReference type="Pfam" id="PF03567">
    <property type="entry name" value="Sulfotransfer_2"/>
    <property type="match status" value="1"/>
</dbReference>